<feature type="transmembrane region" description="Helical" evidence="1">
    <location>
        <begin position="20"/>
        <end position="39"/>
    </location>
</feature>
<accession>A0A2N8U1I8</accession>
<dbReference type="EMBL" id="CP058496">
    <property type="protein sequence ID" value="QQH49920.1"/>
    <property type="molecule type" value="Genomic_DNA"/>
</dbReference>
<dbReference type="AlphaFoldDB" id="A0A2N8U1I8"/>
<evidence type="ECO:0000313" key="5">
    <source>
        <dbReference type="Proteomes" id="UP000596039"/>
    </source>
</evidence>
<evidence type="ECO:0000313" key="3">
    <source>
        <dbReference type="EMBL" id="SBO45879.1"/>
    </source>
</evidence>
<dbReference type="EMBL" id="LT578453">
    <property type="protein sequence ID" value="SBO45879.1"/>
    <property type="molecule type" value="Genomic_DNA"/>
</dbReference>
<dbReference type="STRING" id="28903.B0W43_00600"/>
<dbReference type="GeneID" id="31507478"/>
<evidence type="ECO:0000313" key="2">
    <source>
        <dbReference type="EMBL" id="QQH49920.1"/>
    </source>
</evidence>
<keyword evidence="1" id="KW-1133">Transmembrane helix</keyword>
<name>A0A2N8U1I8_MYCBV</name>
<reference evidence="3 4" key="1">
    <citation type="submission" date="2016-06" db="EMBL/GenBank/DDBJ databases">
        <authorList>
            <person name="Kjaerup R.B."/>
            <person name="Dalgaard T.S."/>
            <person name="Juul-Madsen H.R."/>
        </authorList>
    </citation>
    <scope>NUCLEOTIDE SEQUENCE [LARGE SCALE GENOMIC DNA]</scope>
    <source>
        <strain evidence="3">JF4278</strain>
    </source>
</reference>
<dbReference type="Proteomes" id="UP000596039">
    <property type="component" value="Chromosome"/>
</dbReference>
<keyword evidence="5" id="KW-1185">Reference proteome</keyword>
<keyword evidence="1" id="KW-0812">Transmembrane</keyword>
<evidence type="ECO:0000313" key="4">
    <source>
        <dbReference type="Proteomes" id="UP000233776"/>
    </source>
</evidence>
<reference evidence="2" key="3">
    <citation type="submission" date="2021-04" db="EMBL/GenBank/DDBJ databases">
        <authorList>
            <person name="Vereecke N."/>
            <person name="Bokma J."/>
        </authorList>
    </citation>
    <scope>NUCLEOTIDE SEQUENCE</scope>
    <source>
        <strain evidence="2">Mb222</strain>
    </source>
</reference>
<keyword evidence="1" id="KW-0472">Membrane</keyword>
<feature type="transmembrane region" description="Helical" evidence="1">
    <location>
        <begin position="59"/>
        <end position="81"/>
    </location>
</feature>
<sequence>MKLKLNAEYFRKSFSWKKCMHFVVVSLIILVLSLSLYFAKWKKEPEIYTSKRIAQDWTFIIGITLLAYSGLIFIFSTGFLFRAFRKNKNQKSNELAYKIEEEKKKPASRERELKLKVLREDLELEQQKMNESTNAKGYNFVLIVVFMFSIIFLITAWILKGIA</sequence>
<organism evidence="3 4">
    <name type="scientific">Mycoplasmopsis bovis</name>
    <name type="common">Mycoplasma bovis</name>
    <dbReference type="NCBI Taxonomy" id="28903"/>
    <lineage>
        <taxon>Bacteria</taxon>
        <taxon>Bacillati</taxon>
        <taxon>Mycoplasmatota</taxon>
        <taxon>Mycoplasmoidales</taxon>
        <taxon>Metamycoplasmataceae</taxon>
        <taxon>Mycoplasmopsis</taxon>
    </lineage>
</organism>
<reference evidence="2 5" key="2">
    <citation type="journal article" date="2020" name="Vet. Res.">
        <title>Phylogenomic analysis of Mycoplasma bovis from Belgian veal, dairy and beef herds.</title>
        <authorList>
            <person name="Bokma J."/>
            <person name="Vereecke N."/>
            <person name="De Bleecker K."/>
            <person name="Callens J."/>
            <person name="Ribbens S."/>
            <person name="Nauwynck H."/>
            <person name="Haesebrouck F."/>
            <person name="Theuns S."/>
            <person name="Boyen F."/>
            <person name="Pardon B."/>
        </authorList>
    </citation>
    <scope>NUCLEOTIDE SEQUENCE [LARGE SCALE GENOMIC DNA]</scope>
    <source>
        <strain evidence="2 5">Mb222</strain>
    </source>
</reference>
<dbReference type="RefSeq" id="WP_013456113.1">
    <property type="nucleotide sequence ID" value="NZ_CP022586.1"/>
</dbReference>
<dbReference type="Proteomes" id="UP000233776">
    <property type="component" value="Chromosome I"/>
</dbReference>
<gene>
    <name evidence="2" type="ORF">HYD69_00560</name>
    <name evidence="3" type="ORF">MBOVJF4278_00090</name>
</gene>
<evidence type="ECO:0000256" key="1">
    <source>
        <dbReference type="SAM" id="Phobius"/>
    </source>
</evidence>
<proteinExistence type="predicted"/>
<protein>
    <submittedName>
        <fullName evidence="2">DUF3899 domain-containing protein</fullName>
    </submittedName>
</protein>
<feature type="transmembrane region" description="Helical" evidence="1">
    <location>
        <begin position="138"/>
        <end position="159"/>
    </location>
</feature>